<accession>A0ABP4G0K8</accession>
<keyword evidence="4 5" id="KW-0472">Membrane</keyword>
<proteinExistence type="predicted"/>
<reference evidence="7" key="1">
    <citation type="journal article" date="2019" name="Int. J. Syst. Evol. Microbiol.">
        <title>The Global Catalogue of Microorganisms (GCM) 10K type strain sequencing project: providing services to taxonomists for standard genome sequencing and annotation.</title>
        <authorList>
            <consortium name="The Broad Institute Genomics Platform"/>
            <consortium name="The Broad Institute Genome Sequencing Center for Infectious Disease"/>
            <person name="Wu L."/>
            <person name="Ma J."/>
        </authorList>
    </citation>
    <scope>NUCLEOTIDE SEQUENCE [LARGE SCALE GENOMIC DNA]</scope>
    <source>
        <strain evidence="7">JCM 12762</strain>
    </source>
</reference>
<keyword evidence="3 5" id="KW-1133">Transmembrane helix</keyword>
<feature type="transmembrane region" description="Helical" evidence="5">
    <location>
        <begin position="259"/>
        <end position="279"/>
    </location>
</feature>
<protein>
    <submittedName>
        <fullName evidence="6">UbiA family prenyltransferase</fullName>
    </submittedName>
</protein>
<comment type="caution">
    <text evidence="6">The sequence shown here is derived from an EMBL/GenBank/DDBJ whole genome shotgun (WGS) entry which is preliminary data.</text>
</comment>
<dbReference type="Proteomes" id="UP001500943">
    <property type="component" value="Unassembled WGS sequence"/>
</dbReference>
<dbReference type="PANTHER" id="PTHR42723:SF1">
    <property type="entry name" value="CHLOROPHYLL SYNTHASE, CHLOROPLASTIC"/>
    <property type="match status" value="1"/>
</dbReference>
<dbReference type="PANTHER" id="PTHR42723">
    <property type="entry name" value="CHLOROPHYLL SYNTHASE"/>
    <property type="match status" value="1"/>
</dbReference>
<evidence type="ECO:0000256" key="3">
    <source>
        <dbReference type="ARBA" id="ARBA00022989"/>
    </source>
</evidence>
<feature type="transmembrane region" description="Helical" evidence="5">
    <location>
        <begin position="21"/>
        <end position="39"/>
    </location>
</feature>
<dbReference type="InterPro" id="IPR044878">
    <property type="entry name" value="UbiA_sf"/>
</dbReference>
<feature type="transmembrane region" description="Helical" evidence="5">
    <location>
        <begin position="229"/>
        <end position="252"/>
    </location>
</feature>
<dbReference type="Gene3D" id="1.10.357.140">
    <property type="entry name" value="UbiA prenyltransferase"/>
    <property type="match status" value="1"/>
</dbReference>
<gene>
    <name evidence="6" type="ORF">GCM10009655_00350</name>
</gene>
<dbReference type="EMBL" id="BAAAKW010000001">
    <property type="protein sequence ID" value="GAA1205309.1"/>
    <property type="molecule type" value="Genomic_DNA"/>
</dbReference>
<dbReference type="Gene3D" id="1.20.120.1780">
    <property type="entry name" value="UbiA prenyltransferase"/>
    <property type="match status" value="1"/>
</dbReference>
<evidence type="ECO:0000256" key="5">
    <source>
        <dbReference type="SAM" id="Phobius"/>
    </source>
</evidence>
<evidence type="ECO:0000256" key="2">
    <source>
        <dbReference type="ARBA" id="ARBA00022692"/>
    </source>
</evidence>
<evidence type="ECO:0000313" key="7">
    <source>
        <dbReference type="Proteomes" id="UP001500943"/>
    </source>
</evidence>
<organism evidence="6 7">
    <name type="scientific">Rhodoglobus aureus</name>
    <dbReference type="NCBI Taxonomy" id="191497"/>
    <lineage>
        <taxon>Bacteria</taxon>
        <taxon>Bacillati</taxon>
        <taxon>Actinomycetota</taxon>
        <taxon>Actinomycetes</taxon>
        <taxon>Micrococcales</taxon>
        <taxon>Microbacteriaceae</taxon>
        <taxon>Rhodoglobus</taxon>
    </lineage>
</organism>
<comment type="subcellular location">
    <subcellularLocation>
        <location evidence="1">Membrane</location>
        <topology evidence="1">Multi-pass membrane protein</topology>
    </subcellularLocation>
</comment>
<dbReference type="InterPro" id="IPR050475">
    <property type="entry name" value="Prenyltransferase_related"/>
</dbReference>
<keyword evidence="7" id="KW-1185">Reference proteome</keyword>
<evidence type="ECO:0000256" key="4">
    <source>
        <dbReference type="ARBA" id="ARBA00023136"/>
    </source>
</evidence>
<feature type="transmembrane region" description="Helical" evidence="5">
    <location>
        <begin position="201"/>
        <end position="223"/>
    </location>
</feature>
<evidence type="ECO:0000313" key="6">
    <source>
        <dbReference type="EMBL" id="GAA1205309.1"/>
    </source>
</evidence>
<name>A0ABP4G0K8_9MICO</name>
<sequence length="283" mass="29307">MDAVARYSYSMLHALLRSSHPGPTVAVTLIALALSVGVGLEPWRITVVTLMILCNQLSIGLSNDWLDATRDRRNGRRDKPIASGEVSSSIVARTALSLAAASVALSLLLGPLAAIAHALFLASGWLYNVGLKSTTASVIPYIVGFGSLPAIVTLAADPPQLARAWALAAGALLGIAAHFSNVLPDLDGDSATGVRGLPHRLGVRPSGFVIAASLIAAPLTIVFGPGSEVTVVSFVGLTLTIVLAVTSVVLVIRNTMKRMLFRLSIAAALINVALLLLSAPQLS</sequence>
<keyword evidence="2 5" id="KW-0812">Transmembrane</keyword>
<dbReference type="Pfam" id="PF01040">
    <property type="entry name" value="UbiA"/>
    <property type="match status" value="1"/>
</dbReference>
<dbReference type="InterPro" id="IPR000537">
    <property type="entry name" value="UbiA_prenyltransferase"/>
</dbReference>
<dbReference type="CDD" id="cd13956">
    <property type="entry name" value="PT_UbiA"/>
    <property type="match status" value="1"/>
</dbReference>
<evidence type="ECO:0000256" key="1">
    <source>
        <dbReference type="ARBA" id="ARBA00004141"/>
    </source>
</evidence>
<feature type="transmembrane region" description="Helical" evidence="5">
    <location>
        <begin position="162"/>
        <end position="180"/>
    </location>
</feature>
<feature type="transmembrane region" description="Helical" evidence="5">
    <location>
        <begin position="138"/>
        <end position="156"/>
    </location>
</feature>